<evidence type="ECO:0000313" key="1">
    <source>
        <dbReference type="EMBL" id="KAI9512887.1"/>
    </source>
</evidence>
<dbReference type="EMBL" id="JAGFNK010000005">
    <property type="protein sequence ID" value="KAI9512887.1"/>
    <property type="molecule type" value="Genomic_DNA"/>
</dbReference>
<keyword evidence="2" id="KW-1185">Reference proteome</keyword>
<comment type="caution">
    <text evidence="1">The sequence shown here is derived from an EMBL/GenBank/DDBJ whole genome shotgun (WGS) entry which is preliminary data.</text>
</comment>
<accession>A0ACC0UN02</accession>
<protein>
    <submittedName>
        <fullName evidence="1">Uncharacterized protein</fullName>
    </submittedName>
</protein>
<dbReference type="Proteomes" id="UP001207468">
    <property type="component" value="Unassembled WGS sequence"/>
</dbReference>
<reference evidence="1" key="1">
    <citation type="submission" date="2021-03" db="EMBL/GenBank/DDBJ databases">
        <title>Evolutionary priming and transition to the ectomycorrhizal habit in an iconic lineage of mushroom-forming fungi: is preadaptation a requirement?</title>
        <authorList>
            <consortium name="DOE Joint Genome Institute"/>
            <person name="Looney B.P."/>
            <person name="Miyauchi S."/>
            <person name="Morin E."/>
            <person name="Drula E."/>
            <person name="Courty P.E."/>
            <person name="Chicoki N."/>
            <person name="Fauchery L."/>
            <person name="Kohler A."/>
            <person name="Kuo A."/>
            <person name="LaButti K."/>
            <person name="Pangilinan J."/>
            <person name="Lipzen A."/>
            <person name="Riley R."/>
            <person name="Andreopoulos W."/>
            <person name="He G."/>
            <person name="Johnson J."/>
            <person name="Barry K.W."/>
            <person name="Grigoriev I.V."/>
            <person name="Nagy L."/>
            <person name="Hibbett D."/>
            <person name="Henrissat B."/>
            <person name="Matheny P.B."/>
            <person name="Labbe J."/>
            <person name="Martin A.F."/>
        </authorList>
    </citation>
    <scope>NUCLEOTIDE SEQUENCE</scope>
    <source>
        <strain evidence="1">BPL698</strain>
    </source>
</reference>
<evidence type="ECO:0000313" key="2">
    <source>
        <dbReference type="Proteomes" id="UP001207468"/>
    </source>
</evidence>
<name>A0ACC0UN02_9AGAM</name>
<feature type="non-terminal residue" evidence="1">
    <location>
        <position position="1"/>
    </location>
</feature>
<organism evidence="1 2">
    <name type="scientific">Russula earlei</name>
    <dbReference type="NCBI Taxonomy" id="71964"/>
    <lineage>
        <taxon>Eukaryota</taxon>
        <taxon>Fungi</taxon>
        <taxon>Dikarya</taxon>
        <taxon>Basidiomycota</taxon>
        <taxon>Agaricomycotina</taxon>
        <taxon>Agaricomycetes</taxon>
        <taxon>Russulales</taxon>
        <taxon>Russulaceae</taxon>
        <taxon>Russula</taxon>
    </lineage>
</organism>
<gene>
    <name evidence="1" type="ORF">F5148DRAFT_951963</name>
</gene>
<feature type="non-terminal residue" evidence="1">
    <location>
        <position position="337"/>
    </location>
</feature>
<proteinExistence type="predicted"/>
<sequence>QRTKGHCAHPTCPDTLRCLPDTDGRPQHTLPVILRCAILGSRMKRLTIREIYAAMEEKYPYYRTAGSTWKQSVRHHLSLNRLFERQPRPVTDPGFGSYWTVNLQAPPGTKRPRKRGRPQRGANGDSESVPARKRGRPRKEPGTENRRQAEIPPIASLQVPRSDYMSAISTASNSNFRLCDDEDENPTSRSEPGAPWGVEEDFESEDDGNGQPRRPITPAYDRAVNVYLTPSPGQGTHGQLHDDSMPAPDPFPENIIDHLKVQMGMLRRQASEARSEVASMAQQLTESKTDASRARSALKFAEEMLEVEVRKRKEAERAAEEETRIRKMIEDELRTLR</sequence>